<accession>A0A7S4HTI8</accession>
<proteinExistence type="predicted"/>
<dbReference type="PANTHER" id="PTHR35759">
    <property type="entry name" value="BNAA09G03860D PROTEIN"/>
    <property type="match status" value="1"/>
</dbReference>
<reference evidence="1" key="1">
    <citation type="submission" date="2021-01" db="EMBL/GenBank/DDBJ databases">
        <authorList>
            <person name="Corre E."/>
            <person name="Pelletier E."/>
            <person name="Niang G."/>
            <person name="Scheremetjew M."/>
            <person name="Finn R."/>
            <person name="Kale V."/>
            <person name="Holt S."/>
            <person name="Cochrane G."/>
            <person name="Meng A."/>
            <person name="Brown T."/>
            <person name="Cohen L."/>
        </authorList>
    </citation>
    <scope>NUCLEOTIDE SEQUENCE</scope>
    <source>
        <strain evidence="1">Isolate 1302-5</strain>
    </source>
</reference>
<sequence>MSNHFSPVRPQRRACALAMVITINALVPAACLSFDQAHSFRSKAISPHPLPPSEAGEALLHSLIGTGQKIGGGAGEFLSAAIPGIRLGHVTEDVGASLRGVWEHGAVGLLATTAGPGEGRGKTDDAPLAERLCFGKCDLTGLGDSDAATNSICLVGPDLEDHFVSIFRSVVASQRARGGTTRLSQHDLHHGHIFRACLRGELSETEEKSKIAIVGTLFHCAEYPSDNCGILRGINLGHCQIGSDCSPTLEDWRFRNALWSAWWPVPTQQVVNNEDTKDWYYPSVCVRQAMWLLDGKSHLVEALRMDGTEFGPDCPNNMWEGHLGSHVGDVFHLGGNGVWCLSYCDESGDFCNGG</sequence>
<dbReference type="PANTHER" id="PTHR35759:SF1">
    <property type="entry name" value="OS07G0673000 PROTEIN"/>
    <property type="match status" value="1"/>
</dbReference>
<organism evidence="1">
    <name type="scientific">Odontella aurita</name>
    <dbReference type="NCBI Taxonomy" id="265563"/>
    <lineage>
        <taxon>Eukaryota</taxon>
        <taxon>Sar</taxon>
        <taxon>Stramenopiles</taxon>
        <taxon>Ochrophyta</taxon>
        <taxon>Bacillariophyta</taxon>
        <taxon>Mediophyceae</taxon>
        <taxon>Biddulphiophycidae</taxon>
        <taxon>Eupodiscales</taxon>
        <taxon>Odontellaceae</taxon>
        <taxon>Odontella</taxon>
    </lineage>
</organism>
<evidence type="ECO:0000313" key="1">
    <source>
        <dbReference type="EMBL" id="CAE2208609.1"/>
    </source>
</evidence>
<name>A0A7S4HTI8_9STRA</name>
<gene>
    <name evidence="1" type="ORF">OAUR00152_LOCUS3677</name>
</gene>
<protein>
    <submittedName>
        <fullName evidence="1">Uncharacterized protein</fullName>
    </submittedName>
</protein>
<dbReference type="EMBL" id="HBKQ01005354">
    <property type="protein sequence ID" value="CAE2208609.1"/>
    <property type="molecule type" value="Transcribed_RNA"/>
</dbReference>
<dbReference type="AlphaFoldDB" id="A0A7S4HTI8"/>